<sequence length="688" mass="73382">MASASAERIPLKFQDDALLWAAWLYYEEGLTQGDIAKAMNISRPTVNSYLSEARASGIVNISISGERLKSLSVAQQLQTHFGLQECLVIPGEGGSRSLIDRLGAAGGQALASLIQSGDTVAISWGRTMLSVAKAAETYVPARADLRVVQATGGTTAVIPYTPEACASQLAESLGARCIPISAPAILSSSDARSLLLSEPVIAEQFATLGAVNRIVFGISSLRPDSTIHESGFFDSSLEQHDHYRSAVGSIAGRFFDANGIPVDGPLSDRTIAIELESLRAIKTRIAVAGGYDKVPAMLAALRGQLISVLITDAATGEAILHADGVETQRLRSSNRWPKPERAALPERTRVKKFLNSPRDAVSESLDGALRTYPQFLQPIGDSRRALQAAGSRREGKVGLVIGGGAGHEPAFLGYVGRGLADSVAVGNVFASPPPDRILTCTRAASRGAGVLYIYGNYTGDIMNFDMAAELASAEGIRVRTILTTDDIASSAAENRESRRGTAGSVLVFKIAGAACDRLYDLDDCERLTRKANDATFTMGIGLEASSLPETRRPTFQIAADDMEVGVGIHGEPGAAREEITTADLAVDRICDRLFSEMHLGPGDRVAVLVNSLGATPMMELFILARRVHERIEARNAVALRNFVGHYCTSLDMAGASVTLMKLDDELLDLLDHPCEGFGLQIPEHPRDR</sequence>
<accession>A0ABV3S986</accession>
<dbReference type="SUPFAM" id="SSF100950">
    <property type="entry name" value="NagB/RpiA/CoA transferase-like"/>
    <property type="match status" value="1"/>
</dbReference>
<dbReference type="PANTHER" id="PTHR28629:SF4">
    <property type="entry name" value="TRIOKINASE_FMN CYCLASE"/>
    <property type="match status" value="1"/>
</dbReference>
<dbReference type="EMBL" id="JBAKFJ010000001">
    <property type="protein sequence ID" value="MEX0385905.1"/>
    <property type="molecule type" value="Genomic_DNA"/>
</dbReference>
<keyword evidence="3" id="KW-1185">Reference proteome</keyword>
<dbReference type="SUPFAM" id="SSF88659">
    <property type="entry name" value="Sigma3 and sigma4 domains of RNA polymerase sigma factors"/>
    <property type="match status" value="1"/>
</dbReference>
<gene>
    <name evidence="2" type="ORF">V6X64_02710</name>
</gene>
<dbReference type="InterPro" id="IPR050861">
    <property type="entry name" value="Dihydroxyacetone_Kinase"/>
</dbReference>
<organism evidence="2 3">
    <name type="scientific">Spiribacter onubensis</name>
    <dbReference type="NCBI Taxonomy" id="3122420"/>
    <lineage>
        <taxon>Bacteria</taxon>
        <taxon>Pseudomonadati</taxon>
        <taxon>Pseudomonadota</taxon>
        <taxon>Gammaproteobacteria</taxon>
        <taxon>Chromatiales</taxon>
        <taxon>Ectothiorhodospiraceae</taxon>
        <taxon>Spiribacter</taxon>
    </lineage>
</organism>
<dbReference type="InterPro" id="IPR004006">
    <property type="entry name" value="DhaK_dom"/>
</dbReference>
<dbReference type="Pfam" id="PF02733">
    <property type="entry name" value="Dak1"/>
    <property type="match status" value="1"/>
</dbReference>
<dbReference type="Gene3D" id="3.40.50.10440">
    <property type="entry name" value="Dihydroxyacetone kinase, domain 1"/>
    <property type="match status" value="1"/>
</dbReference>
<dbReference type="InterPro" id="IPR013249">
    <property type="entry name" value="RNA_pol_sigma70_r4_t2"/>
</dbReference>
<dbReference type="Gene3D" id="3.30.1180.20">
    <property type="entry name" value="Dihydroxyacetone kinase, domain 2"/>
    <property type="match status" value="1"/>
</dbReference>
<keyword evidence="2" id="KW-0418">Kinase</keyword>
<feature type="domain" description="DhaK" evidence="1">
    <location>
        <begin position="356"/>
        <end position="679"/>
    </location>
</feature>
<dbReference type="InterPro" id="IPR037171">
    <property type="entry name" value="NagB/RpiA_transferase-like"/>
</dbReference>
<dbReference type="Proteomes" id="UP001556653">
    <property type="component" value="Unassembled WGS sequence"/>
</dbReference>
<dbReference type="InterPro" id="IPR007324">
    <property type="entry name" value="Sugar-bd_dom_put"/>
</dbReference>
<protein>
    <submittedName>
        <fullName evidence="2">Bifunctional sugar-binding transcriptional regulator/dihydroxyacetone kinase subunit DhaK</fullName>
    </submittedName>
</protein>
<evidence type="ECO:0000313" key="3">
    <source>
        <dbReference type="Proteomes" id="UP001556653"/>
    </source>
</evidence>
<name>A0ABV3S986_9GAMM</name>
<dbReference type="Pfam" id="PF04198">
    <property type="entry name" value="Sugar-bind"/>
    <property type="match status" value="1"/>
</dbReference>
<dbReference type="InterPro" id="IPR013324">
    <property type="entry name" value="RNA_pol_sigma_r3/r4-like"/>
</dbReference>
<proteinExistence type="predicted"/>
<evidence type="ECO:0000313" key="2">
    <source>
        <dbReference type="EMBL" id="MEX0385905.1"/>
    </source>
</evidence>
<dbReference type="RefSeq" id="WP_367966388.1">
    <property type="nucleotide sequence ID" value="NZ_JBAKFI010000004.1"/>
</dbReference>
<dbReference type="Gene3D" id="1.10.10.10">
    <property type="entry name" value="Winged helix-like DNA-binding domain superfamily/Winged helix DNA-binding domain"/>
    <property type="match status" value="1"/>
</dbReference>
<comment type="caution">
    <text evidence="2">The sequence shown here is derived from an EMBL/GenBank/DDBJ whole genome shotgun (WGS) entry which is preliminary data.</text>
</comment>
<dbReference type="Pfam" id="PF08281">
    <property type="entry name" value="Sigma70_r4_2"/>
    <property type="match status" value="1"/>
</dbReference>
<dbReference type="InterPro" id="IPR036388">
    <property type="entry name" value="WH-like_DNA-bd_sf"/>
</dbReference>
<dbReference type="PROSITE" id="PS51481">
    <property type="entry name" value="DHAK"/>
    <property type="match status" value="1"/>
</dbReference>
<dbReference type="SUPFAM" id="SSF82549">
    <property type="entry name" value="DAK1/DegV-like"/>
    <property type="match status" value="1"/>
</dbReference>
<evidence type="ECO:0000259" key="1">
    <source>
        <dbReference type="PROSITE" id="PS51481"/>
    </source>
</evidence>
<dbReference type="PANTHER" id="PTHR28629">
    <property type="entry name" value="TRIOKINASE/FMN CYCLASE"/>
    <property type="match status" value="1"/>
</dbReference>
<keyword evidence="2" id="KW-0808">Transferase</keyword>
<dbReference type="Gene3D" id="3.40.50.1360">
    <property type="match status" value="1"/>
</dbReference>
<reference evidence="2 3" key="1">
    <citation type="submission" date="2024-02" db="EMBL/GenBank/DDBJ databases">
        <title>New especies of Spiribacter isolated from saline water.</title>
        <authorList>
            <person name="Leon M.J."/>
            <person name="De La Haba R."/>
            <person name="Sanchez-Porro C."/>
            <person name="Ventosa A."/>
        </authorList>
    </citation>
    <scope>NUCLEOTIDE SEQUENCE [LARGE SCALE GENOMIC DNA]</scope>
    <source>
        <strain evidence="3">ag22IC4-227</strain>
    </source>
</reference>
<dbReference type="GO" id="GO:0016301">
    <property type="term" value="F:kinase activity"/>
    <property type="evidence" value="ECO:0007669"/>
    <property type="project" value="UniProtKB-KW"/>
</dbReference>